<evidence type="ECO:0000313" key="2">
    <source>
        <dbReference type="Proteomes" id="UP000077266"/>
    </source>
</evidence>
<protein>
    <recommendedName>
        <fullName evidence="3">F-box domain-containing protein</fullName>
    </recommendedName>
</protein>
<proteinExistence type="predicted"/>
<evidence type="ECO:0000313" key="1">
    <source>
        <dbReference type="EMBL" id="KZV92642.1"/>
    </source>
</evidence>
<dbReference type="InParanoid" id="A0A165HYK8"/>
<gene>
    <name evidence="1" type="ORF">EXIGLDRAFT_836259</name>
</gene>
<dbReference type="AlphaFoldDB" id="A0A165HYK8"/>
<name>A0A165HYK8_EXIGL</name>
<dbReference type="Proteomes" id="UP000077266">
    <property type="component" value="Unassembled WGS sequence"/>
</dbReference>
<dbReference type="EMBL" id="KV426004">
    <property type="protein sequence ID" value="KZV92642.1"/>
    <property type="molecule type" value="Genomic_DNA"/>
</dbReference>
<keyword evidence="2" id="KW-1185">Reference proteome</keyword>
<dbReference type="SUPFAM" id="SSF52047">
    <property type="entry name" value="RNI-like"/>
    <property type="match status" value="1"/>
</dbReference>
<sequence>MSHLQHLRLDTFIRIFKDDMDDLIRALRGLDELNYIQCVRLPTSTDVALLLDALPPLKRISFSACSLSGSLLGRLLLRSIDTLEYLAADGYYALADCFVLSDVQGRVWPRMRELEVGTSVHLAVIRAFPGLTRLSMASDPAYPADILWDQSLMRNVEQLYYCMSGIPDVTRRGDAQRVVPHLCLNIALDPEADDPSNDFYAVMRCFSLRSLRSLCLEAWSSSAAFSAVLGTLPTLLEGCLSLCYFGLRGDEQQKVDPYHIISSILSSTSKARRLKFVNLDVKAIWTYSDSATDILVRAHLTRVIPASFADNENLHVLQIADPGTAAYSWKRQQSVRGGEVGEAVAFATVHDTSGLPWSLSDIAVLIDAYDT</sequence>
<organism evidence="1 2">
    <name type="scientific">Exidia glandulosa HHB12029</name>
    <dbReference type="NCBI Taxonomy" id="1314781"/>
    <lineage>
        <taxon>Eukaryota</taxon>
        <taxon>Fungi</taxon>
        <taxon>Dikarya</taxon>
        <taxon>Basidiomycota</taxon>
        <taxon>Agaricomycotina</taxon>
        <taxon>Agaricomycetes</taxon>
        <taxon>Auriculariales</taxon>
        <taxon>Exidiaceae</taxon>
        <taxon>Exidia</taxon>
    </lineage>
</organism>
<accession>A0A165HYK8</accession>
<reference evidence="1 2" key="1">
    <citation type="journal article" date="2016" name="Mol. Biol. Evol.">
        <title>Comparative Genomics of Early-Diverging Mushroom-Forming Fungi Provides Insights into the Origins of Lignocellulose Decay Capabilities.</title>
        <authorList>
            <person name="Nagy L.G."/>
            <person name="Riley R."/>
            <person name="Tritt A."/>
            <person name="Adam C."/>
            <person name="Daum C."/>
            <person name="Floudas D."/>
            <person name="Sun H."/>
            <person name="Yadav J.S."/>
            <person name="Pangilinan J."/>
            <person name="Larsson K.H."/>
            <person name="Matsuura K."/>
            <person name="Barry K."/>
            <person name="Labutti K."/>
            <person name="Kuo R."/>
            <person name="Ohm R.A."/>
            <person name="Bhattacharya S.S."/>
            <person name="Shirouzu T."/>
            <person name="Yoshinaga Y."/>
            <person name="Martin F.M."/>
            <person name="Grigoriev I.V."/>
            <person name="Hibbett D.S."/>
        </authorList>
    </citation>
    <scope>NUCLEOTIDE SEQUENCE [LARGE SCALE GENOMIC DNA]</scope>
    <source>
        <strain evidence="1 2">HHB12029</strain>
    </source>
</reference>
<evidence type="ECO:0008006" key="3">
    <source>
        <dbReference type="Google" id="ProtNLM"/>
    </source>
</evidence>